<evidence type="ECO:0000313" key="2">
    <source>
        <dbReference type="Proteomes" id="UP001638806"/>
    </source>
</evidence>
<proteinExistence type="predicted"/>
<accession>A0ACC4E297</accession>
<sequence length="109" mass="11959">MTYGRLVESKSALRQEVRCQWQRAQQTCLLRMAAKTRRLNWPTLERGLRLPEQIQKPGSTASPGTTASNQQAAPCVQASTTKLRDASHHAATPHSSIADGVQRSAPSHV</sequence>
<reference evidence="1" key="1">
    <citation type="submission" date="2024-12" db="EMBL/GenBank/DDBJ databases">
        <title>Comparative genomics and development of molecular markers within Purpureocillium lilacinum and among Purpureocillium species.</title>
        <authorList>
            <person name="Yeh Z.-Y."/>
            <person name="Ni N.-T."/>
            <person name="Lo P.-H."/>
            <person name="Mushyakhwo K."/>
            <person name="Lin C.-F."/>
            <person name="Nai Y.-S."/>
        </authorList>
    </citation>
    <scope>NUCLEOTIDE SEQUENCE</scope>
    <source>
        <strain evidence="1">NCHU-NPUST-175</strain>
    </source>
</reference>
<organism evidence="1 2">
    <name type="scientific">Purpureocillium lilacinum</name>
    <name type="common">Paecilomyces lilacinus</name>
    <dbReference type="NCBI Taxonomy" id="33203"/>
    <lineage>
        <taxon>Eukaryota</taxon>
        <taxon>Fungi</taxon>
        <taxon>Dikarya</taxon>
        <taxon>Ascomycota</taxon>
        <taxon>Pezizomycotina</taxon>
        <taxon>Sordariomycetes</taxon>
        <taxon>Hypocreomycetidae</taxon>
        <taxon>Hypocreales</taxon>
        <taxon>Ophiocordycipitaceae</taxon>
        <taxon>Purpureocillium</taxon>
    </lineage>
</organism>
<dbReference type="Proteomes" id="UP001638806">
    <property type="component" value="Unassembled WGS sequence"/>
</dbReference>
<evidence type="ECO:0000313" key="1">
    <source>
        <dbReference type="EMBL" id="KAL3962760.1"/>
    </source>
</evidence>
<name>A0ACC4E297_PURLI</name>
<protein>
    <submittedName>
        <fullName evidence="1">Uncharacterized protein</fullName>
    </submittedName>
</protein>
<keyword evidence="2" id="KW-1185">Reference proteome</keyword>
<comment type="caution">
    <text evidence="1">The sequence shown here is derived from an EMBL/GenBank/DDBJ whole genome shotgun (WGS) entry which is preliminary data.</text>
</comment>
<dbReference type="EMBL" id="JBGNUJ010000003">
    <property type="protein sequence ID" value="KAL3962760.1"/>
    <property type="molecule type" value="Genomic_DNA"/>
</dbReference>
<gene>
    <name evidence="1" type="ORF">ACCO45_004283</name>
</gene>